<dbReference type="EMBL" id="JYNY01000032">
    <property type="protein sequence ID" value="KJJ85992.1"/>
    <property type="molecule type" value="Genomic_DNA"/>
</dbReference>
<dbReference type="InterPro" id="IPR011035">
    <property type="entry name" value="Ribosomal_bL25/Gln-tRNA_synth"/>
</dbReference>
<evidence type="ECO:0000313" key="13">
    <source>
        <dbReference type="Proteomes" id="UP000033428"/>
    </source>
</evidence>
<evidence type="ECO:0000313" key="12">
    <source>
        <dbReference type="EMBL" id="KJJ85992.1"/>
    </source>
</evidence>
<dbReference type="FunFam" id="2.40.240.10:FF:000001">
    <property type="entry name" value="Glutamine--tRNA ligase"/>
    <property type="match status" value="1"/>
</dbReference>
<keyword evidence="5 8" id="KW-0648">Protein biosynthesis</keyword>
<keyword evidence="1" id="KW-0963">Cytoplasm</keyword>
<dbReference type="GO" id="GO:0005524">
    <property type="term" value="F:ATP binding"/>
    <property type="evidence" value="ECO:0007669"/>
    <property type="project" value="UniProtKB-KW"/>
</dbReference>
<reference evidence="12 13" key="1">
    <citation type="submission" date="2015-02" db="EMBL/GenBank/DDBJ databases">
        <title>Single-cell genomics of uncultivated deep-branching MTB reveals a conserved set of magnetosome genes.</title>
        <authorList>
            <person name="Kolinko S."/>
            <person name="Richter M."/>
            <person name="Glockner F.O."/>
            <person name="Brachmann A."/>
            <person name="Schuler D."/>
        </authorList>
    </citation>
    <scope>NUCLEOTIDE SEQUENCE [LARGE SCALE GENOMIC DNA]</scope>
    <source>
        <strain evidence="12">SKK-01</strain>
    </source>
</reference>
<dbReference type="InterPro" id="IPR014729">
    <property type="entry name" value="Rossmann-like_a/b/a_fold"/>
</dbReference>
<keyword evidence="3 8" id="KW-0547">Nucleotide-binding</keyword>
<evidence type="ECO:0000259" key="10">
    <source>
        <dbReference type="Pfam" id="PF03950"/>
    </source>
</evidence>
<evidence type="ECO:0000256" key="1">
    <source>
        <dbReference type="ARBA" id="ARBA00022490"/>
    </source>
</evidence>
<dbReference type="SUPFAM" id="SSF50715">
    <property type="entry name" value="Ribosomal protein L25-like"/>
    <property type="match status" value="1"/>
</dbReference>
<name>A0A0F0CRS2_9BACT</name>
<dbReference type="Gene3D" id="3.40.50.620">
    <property type="entry name" value="HUPs"/>
    <property type="match status" value="1"/>
</dbReference>
<dbReference type="InterPro" id="IPR050132">
    <property type="entry name" value="Gln/Glu-tRNA_Ligase"/>
</dbReference>
<dbReference type="PANTHER" id="PTHR43097">
    <property type="entry name" value="GLUTAMINE-TRNA LIGASE"/>
    <property type="match status" value="1"/>
</dbReference>
<evidence type="ECO:0000256" key="3">
    <source>
        <dbReference type="ARBA" id="ARBA00022741"/>
    </source>
</evidence>
<dbReference type="PANTHER" id="PTHR43097:SF5">
    <property type="entry name" value="GLUTAMATE--TRNA LIGASE"/>
    <property type="match status" value="1"/>
</dbReference>
<keyword evidence="4 8" id="KW-0067">ATP-binding</keyword>
<keyword evidence="13" id="KW-1185">Reference proteome</keyword>
<dbReference type="Pfam" id="PF20974">
    <property type="entry name" value="tRNA-synt_1c_C2"/>
    <property type="match status" value="1"/>
</dbReference>
<dbReference type="PATRIC" id="fig|1609969.3.peg.212"/>
<feature type="domain" description="Glutamyl/glutaminyl-tRNA synthetase class Ib catalytic" evidence="9">
    <location>
        <begin position="2"/>
        <end position="93"/>
    </location>
</feature>
<organism evidence="12 13">
    <name type="scientific">Candidatus Omnitrophus magneticus</name>
    <dbReference type="NCBI Taxonomy" id="1609969"/>
    <lineage>
        <taxon>Bacteria</taxon>
        <taxon>Pseudomonadati</taxon>
        <taxon>Candidatus Omnitrophota</taxon>
        <taxon>Candidatus Omnitrophus</taxon>
    </lineage>
</organism>
<dbReference type="InterPro" id="IPR020059">
    <property type="entry name" value="Glu/Gln-tRNA-synth_Ib_codon-bd"/>
</dbReference>
<evidence type="ECO:0000256" key="6">
    <source>
        <dbReference type="ARBA" id="ARBA00023146"/>
    </source>
</evidence>
<dbReference type="GO" id="GO:0006425">
    <property type="term" value="P:glutaminyl-tRNA aminoacylation"/>
    <property type="evidence" value="ECO:0007669"/>
    <property type="project" value="TreeGrafter"/>
</dbReference>
<dbReference type="GO" id="GO:0005829">
    <property type="term" value="C:cytosol"/>
    <property type="evidence" value="ECO:0007669"/>
    <property type="project" value="TreeGrafter"/>
</dbReference>
<evidence type="ECO:0000256" key="5">
    <source>
        <dbReference type="ARBA" id="ARBA00022917"/>
    </source>
</evidence>
<keyword evidence="2 8" id="KW-0436">Ligase</keyword>
<protein>
    <recommendedName>
        <fullName evidence="7">50S ribosomal protein L25</fullName>
    </recommendedName>
</protein>
<proteinExistence type="inferred from homology"/>
<evidence type="ECO:0000256" key="4">
    <source>
        <dbReference type="ARBA" id="ARBA00022840"/>
    </source>
</evidence>
<dbReference type="InterPro" id="IPR020058">
    <property type="entry name" value="Glu/Gln-tRNA-synth_Ib_cat-dom"/>
</dbReference>
<accession>A0A0F0CRS2</accession>
<dbReference type="Pfam" id="PF03950">
    <property type="entry name" value="tRNA-synt_1c_C"/>
    <property type="match status" value="1"/>
</dbReference>
<dbReference type="AlphaFoldDB" id="A0A0F0CRS2"/>
<dbReference type="Gene3D" id="2.40.240.10">
    <property type="entry name" value="Ribosomal Protein L25, Chain P"/>
    <property type="match status" value="2"/>
</dbReference>
<feature type="domain" description="Glutamyl/glutaminyl-tRNA synthetase class Ib anti-codon binding" evidence="10">
    <location>
        <begin position="96"/>
        <end position="197"/>
    </location>
</feature>
<dbReference type="GO" id="GO:0004819">
    <property type="term" value="F:glutamine-tRNA ligase activity"/>
    <property type="evidence" value="ECO:0007669"/>
    <property type="project" value="TreeGrafter"/>
</dbReference>
<evidence type="ECO:0000256" key="2">
    <source>
        <dbReference type="ARBA" id="ARBA00022598"/>
    </source>
</evidence>
<dbReference type="InterPro" id="IPR020056">
    <property type="entry name" value="Rbsml_bL25/Gln-tRNA_synth_N"/>
</dbReference>
<dbReference type="SUPFAM" id="SSF52374">
    <property type="entry name" value="Nucleotidylyl transferase"/>
    <property type="match status" value="1"/>
</dbReference>
<comment type="caution">
    <text evidence="12">The sequence shown here is derived from an EMBL/GenBank/DDBJ whole genome shotgun (WGS) entry which is preliminary data.</text>
</comment>
<evidence type="ECO:0000256" key="7">
    <source>
        <dbReference type="ARBA" id="ARBA00035479"/>
    </source>
</evidence>
<feature type="domain" description="tRNA synthetases class I (E and Q) anti-codon binding" evidence="11">
    <location>
        <begin position="214"/>
        <end position="290"/>
    </location>
</feature>
<dbReference type="InterPro" id="IPR049437">
    <property type="entry name" value="tRNA-synt_1c_C2"/>
</dbReference>
<dbReference type="Pfam" id="PF00749">
    <property type="entry name" value="tRNA-synt_1c"/>
    <property type="match status" value="1"/>
</dbReference>
<gene>
    <name evidence="12" type="ORF">OMAG_000176</name>
</gene>
<dbReference type="Proteomes" id="UP000033428">
    <property type="component" value="Unassembled WGS sequence"/>
</dbReference>
<evidence type="ECO:0000259" key="9">
    <source>
        <dbReference type="Pfam" id="PF00749"/>
    </source>
</evidence>
<sequence>MVEELGVYHPRQIEFARLNLSHTVLSKRKLLKLVTEKIVDGWDDPRMPTISGLRRRGYTPSSIRTFCERIGVAKFNSTVDMIVLENAIREELNKTAQRLMVVLKPVKVVLLNYPENQEEELDAVNNPEDLSMGTRKIPFSREIYIEQDDFRENPPKKFFRLAPGNEVRLRYAYFIKCVDVIKDNATGEIKEIHCVYDPATKGGDSPDGRKVKGTIHWVSAKHAVNMEARLYESFFLKRDPEDCPEGKDFLSNLNPNSLEIVPLCKAEPCIKEVTPSRRYQFERLGYFVLDTKITKSGKFVFNRIVPLKDTWGKIEKSSGGE</sequence>
<evidence type="ECO:0000259" key="11">
    <source>
        <dbReference type="Pfam" id="PF20974"/>
    </source>
</evidence>
<keyword evidence="6 8" id="KW-0030">Aminoacyl-tRNA synthetase</keyword>
<evidence type="ECO:0000256" key="8">
    <source>
        <dbReference type="RuleBase" id="RU363037"/>
    </source>
</evidence>
<comment type="similarity">
    <text evidence="8">Belongs to the class-I aminoacyl-tRNA synthetase family.</text>
</comment>